<feature type="compositionally biased region" description="Low complexity" evidence="11">
    <location>
        <begin position="295"/>
        <end position="306"/>
    </location>
</feature>
<comment type="similarity">
    <text evidence="10">Belongs to the ELO family.</text>
</comment>
<feature type="transmembrane region" description="Helical" evidence="10">
    <location>
        <begin position="154"/>
        <end position="171"/>
    </location>
</feature>
<dbReference type="GO" id="GO:0030148">
    <property type="term" value="P:sphingolipid biosynthetic process"/>
    <property type="evidence" value="ECO:0007669"/>
    <property type="project" value="TreeGrafter"/>
</dbReference>
<dbReference type="GO" id="GO:0019367">
    <property type="term" value="P:fatty acid elongation, saturated fatty acid"/>
    <property type="evidence" value="ECO:0007669"/>
    <property type="project" value="TreeGrafter"/>
</dbReference>
<evidence type="ECO:0000256" key="4">
    <source>
        <dbReference type="ARBA" id="ARBA00022692"/>
    </source>
</evidence>
<dbReference type="GO" id="GO:0005789">
    <property type="term" value="C:endoplasmic reticulum membrane"/>
    <property type="evidence" value="ECO:0007669"/>
    <property type="project" value="TreeGrafter"/>
</dbReference>
<name>A0A6G1SJG0_9ACAR</name>
<proteinExistence type="inferred from homology"/>
<keyword evidence="8 10" id="KW-0472">Membrane</keyword>
<keyword evidence="4 10" id="KW-0812">Transmembrane</keyword>
<protein>
    <recommendedName>
        <fullName evidence="10">Elongation of very long chain fatty acids protein</fullName>
        <ecNumber evidence="10">2.3.1.199</ecNumber>
    </recommendedName>
    <alternativeName>
        <fullName evidence="10">Very-long-chain 3-oxoacyl-CoA synthase</fullName>
    </alternativeName>
</protein>
<feature type="region of interest" description="Disordered" evidence="11">
    <location>
        <begin position="333"/>
        <end position="373"/>
    </location>
</feature>
<dbReference type="GO" id="GO:0034626">
    <property type="term" value="P:fatty acid elongation, polyunsaturated fatty acid"/>
    <property type="evidence" value="ECO:0007669"/>
    <property type="project" value="TreeGrafter"/>
</dbReference>
<evidence type="ECO:0000256" key="3">
    <source>
        <dbReference type="ARBA" id="ARBA00022679"/>
    </source>
</evidence>
<feature type="transmembrane region" description="Helical" evidence="10">
    <location>
        <begin position="177"/>
        <end position="196"/>
    </location>
</feature>
<organism evidence="12">
    <name type="scientific">Aceria tosichella</name>
    <name type="common">wheat curl mite</name>
    <dbReference type="NCBI Taxonomy" id="561515"/>
    <lineage>
        <taxon>Eukaryota</taxon>
        <taxon>Metazoa</taxon>
        <taxon>Ecdysozoa</taxon>
        <taxon>Arthropoda</taxon>
        <taxon>Chelicerata</taxon>
        <taxon>Arachnida</taxon>
        <taxon>Acari</taxon>
        <taxon>Acariformes</taxon>
        <taxon>Trombidiformes</taxon>
        <taxon>Prostigmata</taxon>
        <taxon>Eupodina</taxon>
        <taxon>Eriophyoidea</taxon>
        <taxon>Eriophyidae</taxon>
        <taxon>Eriophyinae</taxon>
        <taxon>Aceriini</taxon>
        <taxon>Aceria</taxon>
    </lineage>
</organism>
<dbReference type="PANTHER" id="PTHR11157:SF69">
    <property type="entry name" value="ELONGATION OF VERY LONG CHAIN FATTY ACIDS PROTEIN 7"/>
    <property type="match status" value="1"/>
</dbReference>
<keyword evidence="3 10" id="KW-0808">Transferase</keyword>
<feature type="transmembrane region" description="Helical" evidence="10">
    <location>
        <begin position="34"/>
        <end position="55"/>
    </location>
</feature>
<evidence type="ECO:0000256" key="8">
    <source>
        <dbReference type="ARBA" id="ARBA00023136"/>
    </source>
</evidence>
<evidence type="ECO:0000256" key="9">
    <source>
        <dbReference type="ARBA" id="ARBA00023160"/>
    </source>
</evidence>
<dbReference type="EC" id="2.3.1.199" evidence="10"/>
<comment type="subcellular location">
    <subcellularLocation>
        <location evidence="1">Membrane</location>
        <topology evidence="1">Multi-pass membrane protein</topology>
    </subcellularLocation>
</comment>
<keyword evidence="2 10" id="KW-0444">Lipid biosynthesis</keyword>
<dbReference type="EMBL" id="GGYP01005883">
    <property type="protein sequence ID" value="MDE50654.1"/>
    <property type="molecule type" value="Transcribed_RNA"/>
</dbReference>
<dbReference type="PROSITE" id="PS01188">
    <property type="entry name" value="ELO"/>
    <property type="match status" value="1"/>
</dbReference>
<evidence type="ECO:0000256" key="6">
    <source>
        <dbReference type="ARBA" id="ARBA00022989"/>
    </source>
</evidence>
<reference evidence="12" key="1">
    <citation type="submission" date="2018-10" db="EMBL/GenBank/DDBJ databases">
        <title>Transcriptome assembly of Aceria tosichella (Wheat curl mite) Type 2.</title>
        <authorList>
            <person name="Scully E.D."/>
            <person name="Geib S.M."/>
            <person name="Palmer N.A."/>
            <person name="Gupta A.K."/>
            <person name="Sarath G."/>
            <person name="Tatineni S."/>
        </authorList>
    </citation>
    <scope>NUCLEOTIDE SEQUENCE</scope>
    <source>
        <strain evidence="12">LincolnNE</strain>
    </source>
</reference>
<keyword evidence="9 10" id="KW-0275">Fatty acid biosynthesis</keyword>
<sequence>MLPMDMNSSDSGGSGPKELDFWDGITDERVNEFYLLRGGPSIILTLVGAYLYFVLSLGPKLMSKHEPFKLNKILLFYNLAMAGANLWLFIQGLLVSNYGLDTLGCGKFGGDIRKSPRRGIFLGYLFFLTKLIELLDTVFFVLRKKKEQVTFLHVFHHSIVPIFCWIGIKLAPGGPNGFFPLVNSFIHVIMYSYYALTTFGPRVQAYLWWKKYLTRLQMLQFILVMVNALKTFLSQDCKFPLLFSYLQASVACAFLILFYMFYQDAYRRKQKQINALKKNNDKLKDDMERMKRLNDNFNNNNTTSDSGSVSAKQTDISEFDDQFDERLNGIKSRTTRANGKPNGMHHHQQQQSATNGETVRRISSSSNGTKPIVNVKLL</sequence>
<dbReference type="PANTHER" id="PTHR11157">
    <property type="entry name" value="FATTY ACID ACYL TRANSFERASE-RELATED"/>
    <property type="match status" value="1"/>
</dbReference>
<evidence type="ECO:0000256" key="1">
    <source>
        <dbReference type="ARBA" id="ARBA00004141"/>
    </source>
</evidence>
<evidence type="ECO:0000256" key="11">
    <source>
        <dbReference type="SAM" id="MobiDB-lite"/>
    </source>
</evidence>
<evidence type="ECO:0000256" key="7">
    <source>
        <dbReference type="ARBA" id="ARBA00023098"/>
    </source>
</evidence>
<dbReference type="GO" id="GO:0009922">
    <property type="term" value="F:fatty acid elongase activity"/>
    <property type="evidence" value="ECO:0007669"/>
    <property type="project" value="UniProtKB-EC"/>
</dbReference>
<feature type="region of interest" description="Disordered" evidence="11">
    <location>
        <begin position="293"/>
        <end position="312"/>
    </location>
</feature>
<dbReference type="AlphaFoldDB" id="A0A6G1SJG0"/>
<comment type="catalytic activity">
    <reaction evidence="10">
        <text>a very-long-chain acyl-CoA + malonyl-CoA + H(+) = a very-long-chain 3-oxoacyl-CoA + CO2 + CoA</text>
        <dbReference type="Rhea" id="RHEA:32727"/>
        <dbReference type="ChEBI" id="CHEBI:15378"/>
        <dbReference type="ChEBI" id="CHEBI:16526"/>
        <dbReference type="ChEBI" id="CHEBI:57287"/>
        <dbReference type="ChEBI" id="CHEBI:57384"/>
        <dbReference type="ChEBI" id="CHEBI:90725"/>
        <dbReference type="ChEBI" id="CHEBI:90736"/>
        <dbReference type="EC" id="2.3.1.199"/>
    </reaction>
</comment>
<dbReference type="Pfam" id="PF01151">
    <property type="entry name" value="ELO"/>
    <property type="match status" value="1"/>
</dbReference>
<evidence type="ECO:0000313" key="12">
    <source>
        <dbReference type="EMBL" id="MDE50654.1"/>
    </source>
</evidence>
<feature type="compositionally biased region" description="Polar residues" evidence="11">
    <location>
        <begin position="349"/>
        <end position="369"/>
    </location>
</feature>
<keyword evidence="6 10" id="KW-1133">Transmembrane helix</keyword>
<evidence type="ECO:0000256" key="2">
    <source>
        <dbReference type="ARBA" id="ARBA00022516"/>
    </source>
</evidence>
<accession>A0A6G1SJG0</accession>
<keyword evidence="5 10" id="KW-0276">Fatty acid metabolism</keyword>
<feature type="transmembrane region" description="Helical" evidence="10">
    <location>
        <begin position="239"/>
        <end position="262"/>
    </location>
</feature>
<feature type="transmembrane region" description="Helical" evidence="10">
    <location>
        <begin position="75"/>
        <end position="100"/>
    </location>
</feature>
<evidence type="ECO:0000256" key="5">
    <source>
        <dbReference type="ARBA" id="ARBA00022832"/>
    </source>
</evidence>
<dbReference type="InterPro" id="IPR002076">
    <property type="entry name" value="ELO_fam"/>
</dbReference>
<gene>
    <name evidence="12" type="primary">ELOVL7_0</name>
    <name evidence="12" type="ORF">g.19359</name>
</gene>
<dbReference type="GO" id="GO:0034625">
    <property type="term" value="P:fatty acid elongation, monounsaturated fatty acid"/>
    <property type="evidence" value="ECO:0007669"/>
    <property type="project" value="TreeGrafter"/>
</dbReference>
<feature type="transmembrane region" description="Helical" evidence="10">
    <location>
        <begin position="216"/>
        <end position="233"/>
    </location>
</feature>
<feature type="transmembrane region" description="Helical" evidence="10">
    <location>
        <begin position="120"/>
        <end position="142"/>
    </location>
</feature>
<evidence type="ECO:0000256" key="10">
    <source>
        <dbReference type="RuleBase" id="RU361115"/>
    </source>
</evidence>
<dbReference type="GO" id="GO:0042761">
    <property type="term" value="P:very long-chain fatty acid biosynthetic process"/>
    <property type="evidence" value="ECO:0007669"/>
    <property type="project" value="TreeGrafter"/>
</dbReference>
<dbReference type="InterPro" id="IPR030457">
    <property type="entry name" value="ELO_CS"/>
</dbReference>
<keyword evidence="7 10" id="KW-0443">Lipid metabolism</keyword>